<name>A0ABZ3HB96_9BACT</name>
<comment type="similarity">
    <text evidence="2">Belongs to the phosphorylase b kinase regulatory chain family.</text>
</comment>
<evidence type="ECO:0000256" key="6">
    <source>
        <dbReference type="SAM" id="MobiDB-lite"/>
    </source>
</evidence>
<dbReference type="Pfam" id="PF00723">
    <property type="entry name" value="Glyco_hydro_15"/>
    <property type="match status" value="1"/>
</dbReference>
<reference evidence="9 10" key="1">
    <citation type="submission" date="2024-03" db="EMBL/GenBank/DDBJ databases">
        <title>Sulfurimonas sp. HSL3-1.</title>
        <authorList>
            <person name="Wang S."/>
        </authorList>
    </citation>
    <scope>NUCLEOTIDE SEQUENCE [LARGE SCALE GENOMIC DNA]</scope>
    <source>
        <strain evidence="9 10">HSL3-1</strain>
    </source>
</reference>
<evidence type="ECO:0000313" key="10">
    <source>
        <dbReference type="Proteomes" id="UP001447842"/>
    </source>
</evidence>
<dbReference type="InterPro" id="IPR012341">
    <property type="entry name" value="6hp_glycosidase-like_sf"/>
</dbReference>
<keyword evidence="5" id="KW-0119">Carbohydrate metabolism</keyword>
<gene>
    <name evidence="9" type="ORF">WCY31_03645</name>
</gene>
<keyword evidence="4" id="KW-0112">Calmodulin-binding</keyword>
<dbReference type="SUPFAM" id="SSF48208">
    <property type="entry name" value="Six-hairpin glycosidases"/>
    <property type="match status" value="1"/>
</dbReference>
<comment type="pathway">
    <text evidence="1">Glycan biosynthesis; glycogen metabolism.</text>
</comment>
<dbReference type="PANTHER" id="PTHR10749">
    <property type="entry name" value="PHOSPHORYLASE B KINASE REGULATORY SUBUNIT"/>
    <property type="match status" value="1"/>
</dbReference>
<dbReference type="InterPro" id="IPR008928">
    <property type="entry name" value="6-hairpin_glycosidase_sf"/>
</dbReference>
<protein>
    <submittedName>
        <fullName evidence="9">Glycoside hydrolase family 15 protein</fullName>
    </submittedName>
</protein>
<evidence type="ECO:0000256" key="3">
    <source>
        <dbReference type="ARBA" id="ARBA00022600"/>
    </source>
</evidence>
<dbReference type="InterPro" id="IPR011613">
    <property type="entry name" value="GH15-like"/>
</dbReference>
<dbReference type="Pfam" id="PF19292">
    <property type="entry name" value="KPBB_C"/>
    <property type="match status" value="1"/>
</dbReference>
<sequence>MTFEARLSERFDAVSKIILERQDAVTGLLPASTAVNAHGDYTDAWVRDNVYSILCVWGLSLAYKRHDPANARTLSLSLSVVKLMRGVLTAMMRQSDRVERFKRTQNPLDALHAKYGTQSGLAVVGDNEWGHLQLDATSLFLLMLAQMTASGLQIIYSDDEVDFVQNLVHYISRTYATPDYGIWERGNKINHGDPEINCSSVGMAKAALEALDGFNLYGTARGLEGVIHVVASDVARSRFTLHGLLPRESTSKETDAALLSIIGYPAYAVEDAELVNKTAQKIRKKLAGRFGCKRFLLDGHQSVLEDTSRLHYEAEELRQFEHIESEWPLFFTYLMLDALLRGDAEAAGEWKAKLEPLFVEVEGISLLPELYIVPEAAIEAEKAAPGSQERRPNENVPLVWAQSLYLLASLLDDGLLIPDDIDPLRRRERVGAIRTTTPLVAVVAESQAIKDRLHALGIRSETLEEAAPAQVLHASELSRLFSSVGANRKLHLTGRPQQVSRTITTSRLYQVGDETYVFLPYHFDPKAFYFHYDNRLLVEHIRSSLKFLAENWDQAGRPLMLLLVRDDMLEAATQESVLELLRAVESGRCCGTAVQSGPLHTLLTAASREQMGQREAFRPEPPQFRPDGETRPHDAAAQEHYHLSYAARQEIGQLDDDALVALLHPLTPDPRAVEALQQLWRRRGEAFAVPTVRGEQSLQTIAQQQYETASARHDWAAVRRLADLLYRYDERLEDVLLDIVIRQKRLAVGRAYFEKATFCHPAESTAIVETIYAYCGNSAAETVLTQEIILHLGHLIRIEPELFEQLITLRTWYFVQLLVSRISREMQLPMGDAYETLLTLSPHEILHRLREVLQTFATERRRMNEMENLRASGFSQLKSVARITELSQVENWMQWRHDAGLIGHHAERFYKDVWYLLQQCSGIVIGDKYDIANRVGSEQTLDTTAGERSFELRIDTLLQGIQAPEYRQLNLEAIESLTWLFRQNPDLKVENDIVLDVLIGHAVRIAWTKEHGDAHYNEQRGQAWDAFYHRSPRDTESAFVEAFRHLLHEGFE</sequence>
<evidence type="ECO:0000259" key="8">
    <source>
        <dbReference type="Pfam" id="PF19292"/>
    </source>
</evidence>
<dbReference type="GO" id="GO:0016787">
    <property type="term" value="F:hydrolase activity"/>
    <property type="evidence" value="ECO:0007669"/>
    <property type="project" value="UniProtKB-KW"/>
</dbReference>
<feature type="domain" description="Phosphorylase b kinase regulatory subunit alpha/beta C-terminal" evidence="8">
    <location>
        <begin position="825"/>
        <end position="1049"/>
    </location>
</feature>
<dbReference type="EMBL" id="CP147920">
    <property type="protein sequence ID" value="XAU15800.1"/>
    <property type="molecule type" value="Genomic_DNA"/>
</dbReference>
<accession>A0ABZ3HB96</accession>
<feature type="domain" description="GH15-like" evidence="7">
    <location>
        <begin position="18"/>
        <end position="811"/>
    </location>
</feature>
<dbReference type="InterPro" id="IPR045583">
    <property type="entry name" value="KPBA/B_C"/>
</dbReference>
<evidence type="ECO:0000256" key="2">
    <source>
        <dbReference type="ARBA" id="ARBA00007128"/>
    </source>
</evidence>
<evidence type="ECO:0000256" key="4">
    <source>
        <dbReference type="ARBA" id="ARBA00022860"/>
    </source>
</evidence>
<proteinExistence type="inferred from homology"/>
<dbReference type="Proteomes" id="UP001447842">
    <property type="component" value="Chromosome"/>
</dbReference>
<keyword evidence="9" id="KW-0378">Hydrolase</keyword>
<evidence type="ECO:0000259" key="7">
    <source>
        <dbReference type="Pfam" id="PF00723"/>
    </source>
</evidence>
<dbReference type="PANTHER" id="PTHR10749:SF8">
    <property type="entry name" value="PHOSPHORYLASE B KINASE REGULATORY SUBUNIT BETA"/>
    <property type="match status" value="1"/>
</dbReference>
<keyword evidence="10" id="KW-1185">Reference proteome</keyword>
<evidence type="ECO:0000313" key="9">
    <source>
        <dbReference type="EMBL" id="XAU15800.1"/>
    </source>
</evidence>
<feature type="region of interest" description="Disordered" evidence="6">
    <location>
        <begin position="611"/>
        <end position="632"/>
    </location>
</feature>
<evidence type="ECO:0000256" key="5">
    <source>
        <dbReference type="ARBA" id="ARBA00023277"/>
    </source>
</evidence>
<dbReference type="Gene3D" id="1.50.10.10">
    <property type="match status" value="1"/>
</dbReference>
<dbReference type="RefSeq" id="WP_345973164.1">
    <property type="nucleotide sequence ID" value="NZ_CP147920.1"/>
</dbReference>
<keyword evidence="3" id="KW-0321">Glycogen metabolism</keyword>
<organism evidence="9 10">
    <name type="scientific">Sulfurimonas diazotrophicus</name>
    <dbReference type="NCBI Taxonomy" id="3131939"/>
    <lineage>
        <taxon>Bacteria</taxon>
        <taxon>Pseudomonadati</taxon>
        <taxon>Campylobacterota</taxon>
        <taxon>Epsilonproteobacteria</taxon>
        <taxon>Campylobacterales</taxon>
        <taxon>Sulfurimonadaceae</taxon>
        <taxon>Sulfurimonas</taxon>
    </lineage>
</organism>
<dbReference type="InterPro" id="IPR008734">
    <property type="entry name" value="PHK_A/B_su"/>
</dbReference>
<evidence type="ECO:0000256" key="1">
    <source>
        <dbReference type="ARBA" id="ARBA00005131"/>
    </source>
</evidence>